<dbReference type="Proteomes" id="UP001189429">
    <property type="component" value="Unassembled WGS sequence"/>
</dbReference>
<comment type="caution">
    <text evidence="1">The sequence shown here is derived from an EMBL/GenBank/DDBJ whole genome shotgun (WGS) entry which is preliminary data.</text>
</comment>
<evidence type="ECO:0000313" key="1">
    <source>
        <dbReference type="EMBL" id="CAK0888578.1"/>
    </source>
</evidence>
<protein>
    <submittedName>
        <fullName evidence="1">Uncharacterized protein</fullName>
    </submittedName>
</protein>
<gene>
    <name evidence="1" type="ORF">PCOR1329_LOCUS69343</name>
</gene>
<sequence length="130" mass="13783">MLGGEEEFAFLSTEDVWAAKGARHPEMEITKASSTAADGTKVSGAKYATMRKTDASTYIMTRGTGTLMVFSGRLAKHELHVCCATGQTVAKASPGNTEGMYEVVVYTNTDAGLIILGLLAIDKCEVAQVE</sequence>
<reference evidence="1" key="1">
    <citation type="submission" date="2023-10" db="EMBL/GenBank/DDBJ databases">
        <authorList>
            <person name="Chen Y."/>
            <person name="Shah S."/>
            <person name="Dougan E. K."/>
            <person name="Thang M."/>
            <person name="Chan C."/>
        </authorList>
    </citation>
    <scope>NUCLEOTIDE SEQUENCE [LARGE SCALE GENOMIC DNA]</scope>
</reference>
<name>A0ABN9WTQ9_9DINO</name>
<keyword evidence="2" id="KW-1185">Reference proteome</keyword>
<accession>A0ABN9WTQ9</accession>
<organism evidence="1 2">
    <name type="scientific">Prorocentrum cordatum</name>
    <dbReference type="NCBI Taxonomy" id="2364126"/>
    <lineage>
        <taxon>Eukaryota</taxon>
        <taxon>Sar</taxon>
        <taxon>Alveolata</taxon>
        <taxon>Dinophyceae</taxon>
        <taxon>Prorocentrales</taxon>
        <taxon>Prorocentraceae</taxon>
        <taxon>Prorocentrum</taxon>
    </lineage>
</organism>
<dbReference type="EMBL" id="CAUYUJ010019096">
    <property type="protein sequence ID" value="CAK0888578.1"/>
    <property type="molecule type" value="Genomic_DNA"/>
</dbReference>
<evidence type="ECO:0000313" key="2">
    <source>
        <dbReference type="Proteomes" id="UP001189429"/>
    </source>
</evidence>
<proteinExistence type="predicted"/>